<dbReference type="KEGG" id="cgc:Cyagr_1613"/>
<evidence type="ECO:0000256" key="6">
    <source>
        <dbReference type="RuleBase" id="RU365102"/>
    </source>
</evidence>
<evidence type="ECO:0000313" key="8">
    <source>
        <dbReference type="Proteomes" id="UP000010388"/>
    </source>
</evidence>
<dbReference type="EMBL" id="CP003495">
    <property type="protein sequence ID" value="AFY28765.1"/>
    <property type="molecule type" value="Genomic_DNA"/>
</dbReference>
<feature type="transmembrane region" description="Helical" evidence="6">
    <location>
        <begin position="164"/>
        <end position="187"/>
    </location>
</feature>
<dbReference type="InterPro" id="IPR049555">
    <property type="entry name" value="GDT1-like_CS"/>
</dbReference>
<dbReference type="STRING" id="292564.Cyagr_1613"/>
<dbReference type="GO" id="GO:0016020">
    <property type="term" value="C:membrane"/>
    <property type="evidence" value="ECO:0007669"/>
    <property type="project" value="UniProtKB-SubCell"/>
</dbReference>
<comment type="subcellular location">
    <subcellularLocation>
        <location evidence="1 6">Membrane</location>
        <topology evidence="1 6">Multi-pass membrane protein</topology>
    </subcellularLocation>
</comment>
<dbReference type="PATRIC" id="fig|292564.3.peg.1533"/>
<evidence type="ECO:0000313" key="7">
    <source>
        <dbReference type="EMBL" id="AFY28765.1"/>
    </source>
</evidence>
<dbReference type="eggNOG" id="COG2119">
    <property type="taxonomic scope" value="Bacteria"/>
</dbReference>
<evidence type="ECO:0000256" key="2">
    <source>
        <dbReference type="ARBA" id="ARBA00009190"/>
    </source>
</evidence>
<dbReference type="InterPro" id="IPR001727">
    <property type="entry name" value="GDT1-like"/>
</dbReference>
<dbReference type="AlphaFoldDB" id="K9P6L7"/>
<protein>
    <recommendedName>
        <fullName evidence="6">GDT1 family protein</fullName>
    </recommendedName>
</protein>
<organism evidence="7 8">
    <name type="scientific">Cyanobium gracile (strain ATCC 27147 / PCC 6307)</name>
    <dbReference type="NCBI Taxonomy" id="292564"/>
    <lineage>
        <taxon>Bacteria</taxon>
        <taxon>Bacillati</taxon>
        <taxon>Cyanobacteriota</taxon>
        <taxon>Cyanophyceae</taxon>
        <taxon>Synechococcales</taxon>
        <taxon>Prochlorococcaceae</taxon>
        <taxon>Cyanobium</taxon>
    </lineage>
</organism>
<feature type="transmembrane region" description="Helical" evidence="6">
    <location>
        <begin position="88"/>
        <end position="106"/>
    </location>
</feature>
<proteinExistence type="inferred from homology"/>
<evidence type="ECO:0000256" key="3">
    <source>
        <dbReference type="ARBA" id="ARBA00022692"/>
    </source>
</evidence>
<feature type="transmembrane region" description="Helical" evidence="6">
    <location>
        <begin position="57"/>
        <end position="76"/>
    </location>
</feature>
<feature type="transmembrane region" description="Helical" evidence="6">
    <location>
        <begin position="207"/>
        <end position="224"/>
    </location>
</feature>
<gene>
    <name evidence="7" type="ordered locus">Cyagr_1613</name>
</gene>
<dbReference type="PANTHER" id="PTHR12608:SF1">
    <property type="entry name" value="TRANSMEMBRANE PROTEIN 165"/>
    <property type="match status" value="1"/>
</dbReference>
<reference evidence="8" key="1">
    <citation type="journal article" date="2013" name="Proc. Natl. Acad. Sci. U.S.A.">
        <title>Improving the coverage of the cyanobacterial phylum using diversity-driven genome sequencing.</title>
        <authorList>
            <person name="Shih P.M."/>
            <person name="Wu D."/>
            <person name="Latifi A."/>
            <person name="Axen S.D."/>
            <person name="Fewer D.P."/>
            <person name="Talla E."/>
            <person name="Calteau A."/>
            <person name="Cai F."/>
            <person name="Tandeau de Marsac N."/>
            <person name="Rippka R."/>
            <person name="Herdman M."/>
            <person name="Sivonen K."/>
            <person name="Coursin T."/>
            <person name="Laurent T."/>
            <person name="Goodwin L."/>
            <person name="Nolan M."/>
            <person name="Davenport K.W."/>
            <person name="Han C.S."/>
            <person name="Rubin E.M."/>
            <person name="Eisen J.A."/>
            <person name="Woyke T."/>
            <person name="Gugger M."/>
            <person name="Kerfeld C.A."/>
        </authorList>
    </citation>
    <scope>NUCLEOTIDE SEQUENCE [LARGE SCALE GENOMIC DNA]</scope>
    <source>
        <strain evidence="8">ATCC 27147 / PCC 6307</strain>
    </source>
</reference>
<evidence type="ECO:0000256" key="5">
    <source>
        <dbReference type="ARBA" id="ARBA00023136"/>
    </source>
</evidence>
<evidence type="ECO:0000256" key="4">
    <source>
        <dbReference type="ARBA" id="ARBA00022989"/>
    </source>
</evidence>
<feature type="transmembrane region" description="Helical" evidence="6">
    <location>
        <begin position="23"/>
        <end position="50"/>
    </location>
</feature>
<comment type="similarity">
    <text evidence="2 6">Belongs to the GDT1 family.</text>
</comment>
<dbReference type="GO" id="GO:0046873">
    <property type="term" value="F:metal ion transmembrane transporter activity"/>
    <property type="evidence" value="ECO:0007669"/>
    <property type="project" value="InterPro"/>
</dbReference>
<accession>K9P6L7</accession>
<dbReference type="Pfam" id="PF01169">
    <property type="entry name" value="GDT1"/>
    <property type="match status" value="2"/>
</dbReference>
<name>K9P6L7_CYAGP</name>
<keyword evidence="5 6" id="KW-0472">Membrane</keyword>
<keyword evidence="3 6" id="KW-0812">Transmembrane</keyword>
<dbReference type="HOGENOM" id="CLU_040186_1_2_3"/>
<sequence>MSSADGGVPDAPMTLPPAGDPGLAAFGSSLTAITLAELGDKTFFMALILAARHRPRWVFLGAFAALTLVTLLSLGMGFGLREWLPQAVVPWLAAVLFLGFGVKLLVDASGLPADAATEEAHEAEAAIDAAESDGSVRGPGAVIWEAFVLVFLAELGDRTQFATIFLAAAPAFSFAGLLAGTLLGHALVTWLAVGAGQWIGGRISERVLYRLSGGLFLAFGLLSIRQAIG</sequence>
<dbReference type="GO" id="GO:0006816">
    <property type="term" value="P:calcium ion transport"/>
    <property type="evidence" value="ECO:0007669"/>
    <property type="project" value="UniProtKB-ARBA"/>
</dbReference>
<evidence type="ECO:0000256" key="1">
    <source>
        <dbReference type="ARBA" id="ARBA00004141"/>
    </source>
</evidence>
<keyword evidence="4 6" id="KW-1133">Transmembrane helix</keyword>
<dbReference type="PANTHER" id="PTHR12608">
    <property type="entry name" value="TRANSMEMBRANE PROTEIN HTP-1 RELATED"/>
    <property type="match status" value="1"/>
</dbReference>
<dbReference type="PROSITE" id="PS01214">
    <property type="entry name" value="UPF0016"/>
    <property type="match status" value="1"/>
</dbReference>
<dbReference type="Proteomes" id="UP000010388">
    <property type="component" value="Chromosome"/>
</dbReference>